<dbReference type="SUPFAM" id="SSF48452">
    <property type="entry name" value="TPR-like"/>
    <property type="match status" value="1"/>
</dbReference>
<dbReference type="GO" id="GO:0006402">
    <property type="term" value="P:mRNA catabolic process"/>
    <property type="evidence" value="ECO:0007669"/>
    <property type="project" value="TreeGrafter"/>
</dbReference>
<organism evidence="4 5">
    <name type="scientific">Tetrabaena socialis</name>
    <dbReference type="NCBI Taxonomy" id="47790"/>
    <lineage>
        <taxon>Eukaryota</taxon>
        <taxon>Viridiplantae</taxon>
        <taxon>Chlorophyta</taxon>
        <taxon>core chlorophytes</taxon>
        <taxon>Chlorophyceae</taxon>
        <taxon>CS clade</taxon>
        <taxon>Chlamydomonadales</taxon>
        <taxon>Tetrabaenaceae</taxon>
        <taxon>Tetrabaena</taxon>
    </lineage>
</organism>
<feature type="compositionally biased region" description="Low complexity" evidence="3">
    <location>
        <begin position="332"/>
        <end position="342"/>
    </location>
</feature>
<dbReference type="InterPro" id="IPR011990">
    <property type="entry name" value="TPR-like_helical_dom_sf"/>
</dbReference>
<keyword evidence="2" id="KW-0802">TPR repeat</keyword>
<proteinExistence type="inferred from homology"/>
<dbReference type="PANTHER" id="PTHR12979">
    <property type="entry name" value="CCR4-NOT TRANSCRIPTION COMPLEX SUBUNIT 10"/>
    <property type="match status" value="1"/>
</dbReference>
<evidence type="ECO:0000256" key="2">
    <source>
        <dbReference type="PROSITE-ProRule" id="PRU00339"/>
    </source>
</evidence>
<dbReference type="EMBL" id="PGGS01000147">
    <property type="protein sequence ID" value="PNH08067.1"/>
    <property type="molecule type" value="Genomic_DNA"/>
</dbReference>
<protein>
    <submittedName>
        <fullName evidence="4">CCR4-NOT transcription complex subunit 10</fullName>
    </submittedName>
</protein>
<dbReference type="Gene3D" id="1.25.40.10">
    <property type="entry name" value="Tetratricopeptide repeat domain"/>
    <property type="match status" value="1"/>
</dbReference>
<feature type="compositionally biased region" description="Basic and acidic residues" evidence="3">
    <location>
        <begin position="317"/>
        <end position="331"/>
    </location>
</feature>
<dbReference type="AlphaFoldDB" id="A0A2J8A6E5"/>
<dbReference type="InterPro" id="IPR019734">
    <property type="entry name" value="TPR_rpt"/>
</dbReference>
<feature type="compositionally biased region" description="Low complexity" evidence="3">
    <location>
        <begin position="535"/>
        <end position="544"/>
    </location>
</feature>
<comment type="caution">
    <text evidence="4">The sequence shown here is derived from an EMBL/GenBank/DDBJ whole genome shotgun (WGS) entry which is preliminary data.</text>
</comment>
<accession>A0A2J8A6E5</accession>
<dbReference type="PROSITE" id="PS50293">
    <property type="entry name" value="TPR_REGION"/>
    <property type="match status" value="1"/>
</dbReference>
<name>A0A2J8A6E5_9CHLO</name>
<keyword evidence="5" id="KW-1185">Reference proteome</keyword>
<feature type="region of interest" description="Disordered" evidence="3">
    <location>
        <begin position="308"/>
        <end position="342"/>
    </location>
</feature>
<evidence type="ECO:0000313" key="4">
    <source>
        <dbReference type="EMBL" id="PNH08067.1"/>
    </source>
</evidence>
<dbReference type="PROSITE" id="PS50005">
    <property type="entry name" value="TPR"/>
    <property type="match status" value="1"/>
</dbReference>
<dbReference type="Proteomes" id="UP000236333">
    <property type="component" value="Unassembled WGS sequence"/>
</dbReference>
<feature type="compositionally biased region" description="Low complexity" evidence="3">
    <location>
        <begin position="691"/>
        <end position="706"/>
    </location>
</feature>
<feature type="compositionally biased region" description="Low complexity" evidence="3">
    <location>
        <begin position="203"/>
        <end position="222"/>
    </location>
</feature>
<gene>
    <name evidence="4" type="ORF">TSOC_005414</name>
</gene>
<reference evidence="4 5" key="1">
    <citation type="journal article" date="2017" name="Mol. Biol. Evol.">
        <title>The 4-celled Tetrabaena socialis nuclear genome reveals the essential components for genetic control of cell number at the origin of multicellularity in the volvocine lineage.</title>
        <authorList>
            <person name="Featherston J."/>
            <person name="Arakaki Y."/>
            <person name="Hanschen E.R."/>
            <person name="Ferris P.J."/>
            <person name="Michod R.E."/>
            <person name="Olson B.J.S.C."/>
            <person name="Nozaki H."/>
            <person name="Durand P.M."/>
        </authorList>
    </citation>
    <scope>NUCLEOTIDE SEQUENCE [LARGE SCALE GENOMIC DNA]</scope>
    <source>
        <strain evidence="4 5">NIES-571</strain>
    </source>
</reference>
<evidence type="ECO:0000256" key="3">
    <source>
        <dbReference type="SAM" id="MobiDB-lite"/>
    </source>
</evidence>
<dbReference type="SMART" id="SM00028">
    <property type="entry name" value="TPR"/>
    <property type="match status" value="2"/>
</dbReference>
<feature type="region of interest" description="Disordered" evidence="3">
    <location>
        <begin position="691"/>
        <end position="716"/>
    </location>
</feature>
<dbReference type="GO" id="GO:0030014">
    <property type="term" value="C:CCR4-NOT complex"/>
    <property type="evidence" value="ECO:0007669"/>
    <property type="project" value="InterPro"/>
</dbReference>
<sequence length="797" mass="82093">MNNNLESSAATESTVLWLAHNLNDCLSTLQKLDAESKADLKLTHNILVVEHALHDGEEADRIQAQLESLANERVVAEDGAAADVGAASARPRSSGATEPLPLVPVRDDLAVAQLNMATLLYHQHSYGPAATLLEQLAANVEALAEGTAVRVLTLLLDIYIEARQLPQAVAVLQSFERLYGTLSEAFTADRAPGGEPGSCARQPAEGEAPSAGGAAAEEAVASTAGRGGAPAQVCGGAGGRPRALALPRVSRWCNDPMARSKALLDQQGCPPAVPDLKLLIKLYRSRLHALAHNTRAAKRELKAAMQQAHSAAACGEEGGKGRDAQRQEQEQQRAAASSTAASHGGHAASAAVAVPTPAVMYNAGLQHLLLQNFAAARQCFSEAAPHYVNTPLLWLRVAEAALGLYRQKQQQTAAAVLHADQGLPRTGALDSSQAVELQPRRVVLATGAHSPSEVGPAASALLSEAVVALQTALQQLDAQQAAHDQWQSSSSKLDEGLSFTAPLSGSGASASSSTAAGAAADLYLPLPPHVHALEQQLPSPSPSQRPAMPRGEDEARGNHAHGQGNGVHEPHGTDASAALSEELVSVRRAVLANLAYAQLQAEDWRGALLAAQELLAATSAAGGGLGAEAAHAGPSGAAAAAAALSGASASAEYAFLANSYAAEALCHLDRPGEAVECLSLWLMQVQEAQAQHAQSSQDPARSSSSQKSDEEGGPREVYPLGNAAALAALAGPATLAATYTNLGAVFASQGDLAQAATLVRQALSLQPSSRSAHLLLVYCELAAGNSAVALALLQRHV</sequence>
<feature type="region of interest" description="Disordered" evidence="3">
    <location>
        <begin position="533"/>
        <end position="573"/>
    </location>
</feature>
<dbReference type="OrthoDB" id="544427at2759"/>
<feature type="repeat" description="TPR" evidence="2">
    <location>
        <begin position="736"/>
        <end position="769"/>
    </location>
</feature>
<feature type="region of interest" description="Disordered" evidence="3">
    <location>
        <begin position="187"/>
        <end position="222"/>
    </location>
</feature>
<dbReference type="PANTHER" id="PTHR12979:SF5">
    <property type="entry name" value="CCR4-NOT TRANSCRIPTION COMPLEX SUBUNIT 10"/>
    <property type="match status" value="1"/>
</dbReference>
<comment type="similarity">
    <text evidence="1">Belongs to the CNOT10 family.</text>
</comment>
<dbReference type="InterPro" id="IPR039740">
    <property type="entry name" value="CNOT10"/>
</dbReference>
<evidence type="ECO:0000313" key="5">
    <source>
        <dbReference type="Proteomes" id="UP000236333"/>
    </source>
</evidence>
<evidence type="ECO:0000256" key="1">
    <source>
        <dbReference type="ARBA" id="ARBA00010080"/>
    </source>
</evidence>
<dbReference type="GO" id="GO:0017148">
    <property type="term" value="P:negative regulation of translation"/>
    <property type="evidence" value="ECO:0007669"/>
    <property type="project" value="TreeGrafter"/>
</dbReference>